<comment type="catalytic activity">
    <reaction evidence="4">
        <text>an aldehyde + NAD(+) + H2O = a carboxylate + NADH + 2 H(+)</text>
        <dbReference type="Rhea" id="RHEA:16185"/>
        <dbReference type="ChEBI" id="CHEBI:15377"/>
        <dbReference type="ChEBI" id="CHEBI:15378"/>
        <dbReference type="ChEBI" id="CHEBI:17478"/>
        <dbReference type="ChEBI" id="CHEBI:29067"/>
        <dbReference type="ChEBI" id="CHEBI:57540"/>
        <dbReference type="ChEBI" id="CHEBI:57945"/>
        <dbReference type="EC" id="1.2.1.3"/>
    </reaction>
</comment>
<evidence type="ECO:0000256" key="3">
    <source>
        <dbReference type="ARBA" id="ARBA00024226"/>
    </source>
</evidence>
<comment type="caution">
    <text evidence="8">The sequence shown here is derived from an EMBL/GenBank/DDBJ whole genome shotgun (WGS) entry which is preliminary data.</text>
</comment>
<evidence type="ECO:0000256" key="1">
    <source>
        <dbReference type="ARBA" id="ARBA00009986"/>
    </source>
</evidence>
<reference evidence="8 9" key="1">
    <citation type="submission" date="2017-07" db="EMBL/GenBank/DDBJ databases">
        <title>First draft Genome Sequence of Nocardia cerradoensis isolated from human infection.</title>
        <authorList>
            <person name="Carrasco G."/>
        </authorList>
    </citation>
    <scope>NUCLEOTIDE SEQUENCE [LARGE SCALE GENOMIC DNA]</scope>
    <source>
        <strain evidence="8 9">CNM20130759</strain>
    </source>
</reference>
<dbReference type="Pfam" id="PF00171">
    <property type="entry name" value="Aldedh"/>
    <property type="match status" value="1"/>
</dbReference>
<dbReference type="GO" id="GO:0004029">
    <property type="term" value="F:aldehyde dehydrogenase (NAD+) activity"/>
    <property type="evidence" value="ECO:0007669"/>
    <property type="project" value="UniProtKB-EC"/>
</dbReference>
<gene>
    <name evidence="8" type="primary">ald_1</name>
    <name evidence="8" type="ORF">B7C42_00085</name>
</gene>
<evidence type="ECO:0000313" key="8">
    <source>
        <dbReference type="EMBL" id="OXR46969.1"/>
    </source>
</evidence>
<dbReference type="RefSeq" id="WP_094024018.1">
    <property type="nucleotide sequence ID" value="NZ_NGAF01000001.1"/>
</dbReference>
<name>A0A231HDL9_9NOCA</name>
<dbReference type="FunFam" id="3.40.309.10:FF:000012">
    <property type="entry name" value="Betaine aldehyde dehydrogenase"/>
    <property type="match status" value="1"/>
</dbReference>
<dbReference type="PANTHER" id="PTHR42804:SF1">
    <property type="entry name" value="ALDEHYDE DEHYDROGENASE-RELATED"/>
    <property type="match status" value="1"/>
</dbReference>
<dbReference type="EC" id="1.2.1.3" evidence="3"/>
<dbReference type="Gene3D" id="3.40.605.10">
    <property type="entry name" value="Aldehyde Dehydrogenase, Chain A, domain 1"/>
    <property type="match status" value="1"/>
</dbReference>
<feature type="active site" evidence="5">
    <location>
        <position position="246"/>
    </location>
</feature>
<sequence length="479" mass="51540">MTDHDREEIFIDGTWRRSEGGLLDVHSAITGEVIGRIVDGTANDVHQAVAAARAAFPAWSQTPLEVRLDLLSQLAKKLDERATELTRLISTEVGTPLRVSTAVQVGLPRQVLRSYGDLMDTFVLEEQIGDSLVLREPIGVVAAITAWNYPLQQVLGKVGAALVTGCTVVLKPSQIAPLSAFVVADMIDEIGFPPGVFNLVSGTGRVVGEELVAHPDVDMVTFTGSTGAGRRIGEVAARTVKRVALELGGKSANVILDDADLERAVKVGVANCFTNTGQTCTALTRMLVPRTRLAEVEELVRARLGKYTLGDPLDPETSMGPLASAAQRDNVRRYVRIGIEEGARLIYGGTDELPEGVPPGYFVTPAAFSDVRRDMRIAREEIFGPVLAILPYDSEDEAVDIANFSEYGLAGAVWSQDGDRAMRVARRLRTGAVDINGSFFNMLAPFGGYKQSGNGRELGHHGLAEFYELKSVQQAPATA</sequence>
<dbReference type="InterPro" id="IPR029510">
    <property type="entry name" value="Ald_DH_CS_GLU"/>
</dbReference>
<dbReference type="CDD" id="cd07138">
    <property type="entry name" value="ALDH_CddD_SSP0762"/>
    <property type="match status" value="1"/>
</dbReference>
<evidence type="ECO:0000259" key="7">
    <source>
        <dbReference type="Pfam" id="PF00171"/>
    </source>
</evidence>
<protein>
    <recommendedName>
        <fullName evidence="3">aldehyde dehydrogenase (NAD(+))</fullName>
        <ecNumber evidence="3">1.2.1.3</ecNumber>
    </recommendedName>
</protein>
<evidence type="ECO:0000256" key="2">
    <source>
        <dbReference type="ARBA" id="ARBA00023002"/>
    </source>
</evidence>
<dbReference type="InterPro" id="IPR016161">
    <property type="entry name" value="Ald_DH/histidinol_DH"/>
</dbReference>
<dbReference type="InterPro" id="IPR015590">
    <property type="entry name" value="Aldehyde_DH_dom"/>
</dbReference>
<accession>A0A231HDL9</accession>
<keyword evidence="9" id="KW-1185">Reference proteome</keyword>
<dbReference type="Proteomes" id="UP000215506">
    <property type="component" value="Unassembled WGS sequence"/>
</dbReference>
<evidence type="ECO:0000256" key="6">
    <source>
        <dbReference type="RuleBase" id="RU003345"/>
    </source>
</evidence>
<dbReference type="FunFam" id="3.40.605.10:FF:000007">
    <property type="entry name" value="NAD/NADP-dependent betaine aldehyde dehydrogenase"/>
    <property type="match status" value="1"/>
</dbReference>
<dbReference type="Gene3D" id="3.40.309.10">
    <property type="entry name" value="Aldehyde Dehydrogenase, Chain A, domain 2"/>
    <property type="match status" value="1"/>
</dbReference>
<dbReference type="InterPro" id="IPR016162">
    <property type="entry name" value="Ald_DH_N"/>
</dbReference>
<evidence type="ECO:0000313" key="9">
    <source>
        <dbReference type="Proteomes" id="UP000215506"/>
    </source>
</evidence>
<organism evidence="8 9">
    <name type="scientific">Nocardia cerradoensis</name>
    <dbReference type="NCBI Taxonomy" id="85688"/>
    <lineage>
        <taxon>Bacteria</taxon>
        <taxon>Bacillati</taxon>
        <taxon>Actinomycetota</taxon>
        <taxon>Actinomycetes</taxon>
        <taxon>Mycobacteriales</taxon>
        <taxon>Nocardiaceae</taxon>
        <taxon>Nocardia</taxon>
    </lineage>
</organism>
<comment type="similarity">
    <text evidence="1 6">Belongs to the aldehyde dehydrogenase family.</text>
</comment>
<proteinExistence type="inferred from homology"/>
<feature type="domain" description="Aldehyde dehydrogenase" evidence="7">
    <location>
        <begin position="15"/>
        <end position="472"/>
    </location>
</feature>
<dbReference type="InterPro" id="IPR016160">
    <property type="entry name" value="Ald_DH_CS_CYS"/>
</dbReference>
<evidence type="ECO:0000256" key="4">
    <source>
        <dbReference type="ARBA" id="ARBA00049194"/>
    </source>
</evidence>
<dbReference type="PROSITE" id="PS00070">
    <property type="entry name" value="ALDEHYDE_DEHYDR_CYS"/>
    <property type="match status" value="1"/>
</dbReference>
<keyword evidence="2 6" id="KW-0560">Oxidoreductase</keyword>
<dbReference type="InterPro" id="IPR016163">
    <property type="entry name" value="Ald_DH_C"/>
</dbReference>
<dbReference type="AlphaFoldDB" id="A0A231HDL9"/>
<dbReference type="EMBL" id="NGAF01000001">
    <property type="protein sequence ID" value="OXR46969.1"/>
    <property type="molecule type" value="Genomic_DNA"/>
</dbReference>
<dbReference type="SUPFAM" id="SSF53720">
    <property type="entry name" value="ALDH-like"/>
    <property type="match status" value="1"/>
</dbReference>
<dbReference type="PROSITE" id="PS00687">
    <property type="entry name" value="ALDEHYDE_DEHYDR_GLU"/>
    <property type="match status" value="1"/>
</dbReference>
<dbReference type="PANTHER" id="PTHR42804">
    <property type="entry name" value="ALDEHYDE DEHYDROGENASE"/>
    <property type="match status" value="1"/>
</dbReference>
<evidence type="ECO:0000256" key="5">
    <source>
        <dbReference type="PROSITE-ProRule" id="PRU10007"/>
    </source>
</evidence>